<dbReference type="InterPro" id="IPR018389">
    <property type="entry name" value="DctP_fam"/>
</dbReference>
<name>A0A506U7W0_9HYPH</name>
<dbReference type="AlphaFoldDB" id="A0A506U7W0"/>
<protein>
    <submittedName>
        <fullName evidence="2">TRAP transporter substrate-binding protein</fullName>
    </submittedName>
</protein>
<dbReference type="InterPro" id="IPR038404">
    <property type="entry name" value="TRAP_DctP_sf"/>
</dbReference>
<dbReference type="PANTHER" id="PTHR33376">
    <property type="match status" value="1"/>
</dbReference>
<evidence type="ECO:0000313" key="3">
    <source>
        <dbReference type="Proteomes" id="UP000318801"/>
    </source>
</evidence>
<evidence type="ECO:0000256" key="1">
    <source>
        <dbReference type="ARBA" id="ARBA00022729"/>
    </source>
</evidence>
<comment type="caution">
    <text evidence="2">The sequence shown here is derived from an EMBL/GenBank/DDBJ whole genome shotgun (WGS) entry which is preliminary data.</text>
</comment>
<dbReference type="Proteomes" id="UP000318801">
    <property type="component" value="Unassembled WGS sequence"/>
</dbReference>
<dbReference type="GO" id="GO:0055085">
    <property type="term" value="P:transmembrane transport"/>
    <property type="evidence" value="ECO:0007669"/>
    <property type="project" value="InterPro"/>
</dbReference>
<accession>A0A506U7W0</accession>
<organism evidence="2 3">
    <name type="scientific">Martelella alba</name>
    <dbReference type="NCBI Taxonomy" id="2590451"/>
    <lineage>
        <taxon>Bacteria</taxon>
        <taxon>Pseudomonadati</taxon>
        <taxon>Pseudomonadota</taxon>
        <taxon>Alphaproteobacteria</taxon>
        <taxon>Hyphomicrobiales</taxon>
        <taxon>Aurantimonadaceae</taxon>
        <taxon>Martelella</taxon>
    </lineage>
</organism>
<keyword evidence="3" id="KW-1185">Reference proteome</keyword>
<keyword evidence="1" id="KW-0732">Signal</keyword>
<dbReference type="PANTHER" id="PTHR33376:SF4">
    <property type="entry name" value="SIALIC ACID-BINDING PERIPLASMIC PROTEIN SIAP"/>
    <property type="match status" value="1"/>
</dbReference>
<sequence length="363" mass="39271">MLCVGSSAERRRVPITKHFRTTKRMAVALANHKRRQQMNFRYALAAGALTLTFAQAASAATWDFSTPWPDTNFQAKAAKQFADAVREATDGEVDISVLSAGSIGVSGSESMAAVESGIVQMADYLLFLQAGEEPLLAIDTLPYLIQGQDEMAAFLKVAGPAFDQIAEKHNQKILYYVPWPSPGLYSRTKITTDEELKGQRIRAFNPASFTFLTKLGAAPLEMPWGDVVPALAAGTIDGVATSTSSGVDGKLWDTTSFFNPLQWSTSTDVVTVSLDAWNSLSADEQQAIEDVVAKLEPEFWAMSAAEDQGKTEILVENGITVTEADPSMRQAMSDSGHAMWDEFIAKVPEAGPIIDTYKASAAK</sequence>
<dbReference type="Gene3D" id="3.40.190.170">
    <property type="entry name" value="Bacterial extracellular solute-binding protein, family 7"/>
    <property type="match status" value="1"/>
</dbReference>
<evidence type="ECO:0000313" key="2">
    <source>
        <dbReference type="EMBL" id="TPW29174.1"/>
    </source>
</evidence>
<proteinExistence type="predicted"/>
<dbReference type="OrthoDB" id="9783941at2"/>
<dbReference type="EMBL" id="VHLG01000010">
    <property type="protein sequence ID" value="TPW29174.1"/>
    <property type="molecule type" value="Genomic_DNA"/>
</dbReference>
<dbReference type="NCBIfam" id="NF037995">
    <property type="entry name" value="TRAP_S1"/>
    <property type="match status" value="1"/>
</dbReference>
<dbReference type="Pfam" id="PF03480">
    <property type="entry name" value="DctP"/>
    <property type="match status" value="1"/>
</dbReference>
<gene>
    <name evidence="2" type="ORF">FJU08_15095</name>
</gene>
<reference evidence="2 3" key="1">
    <citation type="submission" date="2019-06" db="EMBL/GenBank/DDBJ databases">
        <authorList>
            <person name="Li M."/>
        </authorList>
    </citation>
    <scope>NUCLEOTIDE SEQUENCE [LARGE SCALE GENOMIC DNA]</scope>
    <source>
        <strain evidence="2 3">BGMRC2036</strain>
    </source>
</reference>
<dbReference type="CDD" id="cd13602">
    <property type="entry name" value="PBP2_TRAP_BpDctp6_7"/>
    <property type="match status" value="1"/>
</dbReference>